<accession>A0A6L9VXN9</accession>
<evidence type="ECO:0000256" key="5">
    <source>
        <dbReference type="SAM" id="MobiDB-lite"/>
    </source>
</evidence>
<dbReference type="PANTHER" id="PTHR30055">
    <property type="entry name" value="HTH-TYPE TRANSCRIPTIONAL REGULATOR RUTR"/>
    <property type="match status" value="1"/>
</dbReference>
<name>A0A6L9VXN9_9ACTN</name>
<dbReference type="SUPFAM" id="SSF46689">
    <property type="entry name" value="Homeodomain-like"/>
    <property type="match status" value="1"/>
</dbReference>
<feature type="DNA-binding region" description="H-T-H motif" evidence="4">
    <location>
        <begin position="36"/>
        <end position="55"/>
    </location>
</feature>
<evidence type="ECO:0000256" key="1">
    <source>
        <dbReference type="ARBA" id="ARBA00023015"/>
    </source>
</evidence>
<dbReference type="EMBL" id="JAAGWG010000001">
    <property type="protein sequence ID" value="NEK84229.1"/>
    <property type="molecule type" value="Genomic_DNA"/>
</dbReference>
<dbReference type="Proteomes" id="UP000479241">
    <property type="component" value="Unassembled WGS sequence"/>
</dbReference>
<feature type="region of interest" description="Disordered" evidence="5">
    <location>
        <begin position="223"/>
        <end position="242"/>
    </location>
</feature>
<keyword evidence="1" id="KW-0805">Transcription regulation</keyword>
<dbReference type="PROSITE" id="PS50977">
    <property type="entry name" value="HTH_TETR_2"/>
    <property type="match status" value="1"/>
</dbReference>
<dbReference type="Gene3D" id="1.10.357.10">
    <property type="entry name" value="Tetracycline Repressor, domain 2"/>
    <property type="match status" value="1"/>
</dbReference>
<proteinExistence type="predicted"/>
<protein>
    <submittedName>
        <fullName evidence="7">TetR/AcrR family transcriptional regulator</fullName>
    </submittedName>
</protein>
<dbReference type="GO" id="GO:0003700">
    <property type="term" value="F:DNA-binding transcription factor activity"/>
    <property type="evidence" value="ECO:0007669"/>
    <property type="project" value="TreeGrafter"/>
</dbReference>
<evidence type="ECO:0000256" key="4">
    <source>
        <dbReference type="PROSITE-ProRule" id="PRU00335"/>
    </source>
</evidence>
<dbReference type="InterPro" id="IPR009057">
    <property type="entry name" value="Homeodomain-like_sf"/>
</dbReference>
<evidence type="ECO:0000259" key="6">
    <source>
        <dbReference type="PROSITE" id="PS50977"/>
    </source>
</evidence>
<sequence length="242" mass="26083">MGDLSDRRAMKKARTRAHIRSVAQQMFDAHGFDTVTTADIARRADVAVQTVFNHFPTKEELFFDGRTPWVSGPADAVRDRAPGSCPLEALRSYLVDQVPGMVDVLGAAERQAYARAIKASDTLQVRERELVFESERQLTAALHDAWTGQSHTDAAGNPRDPHTAASVTAAVWLSATRALIVEHRALVAGGLDTCALADDLRELADRLLTGLAQAAGLLGAPSRTTARVVPARSPRPADRLTG</sequence>
<evidence type="ECO:0000256" key="2">
    <source>
        <dbReference type="ARBA" id="ARBA00023125"/>
    </source>
</evidence>
<keyword evidence="2 4" id="KW-0238">DNA-binding</keyword>
<dbReference type="InterPro" id="IPR050109">
    <property type="entry name" value="HTH-type_TetR-like_transc_reg"/>
</dbReference>
<keyword evidence="3" id="KW-0804">Transcription</keyword>
<evidence type="ECO:0000313" key="7">
    <source>
        <dbReference type="EMBL" id="NEK84229.1"/>
    </source>
</evidence>
<organism evidence="7 8">
    <name type="scientific">Blastococcus saxobsidens</name>
    <dbReference type="NCBI Taxonomy" id="138336"/>
    <lineage>
        <taxon>Bacteria</taxon>
        <taxon>Bacillati</taxon>
        <taxon>Actinomycetota</taxon>
        <taxon>Actinomycetes</taxon>
        <taxon>Geodermatophilales</taxon>
        <taxon>Geodermatophilaceae</taxon>
        <taxon>Blastococcus</taxon>
    </lineage>
</organism>
<dbReference type="InterPro" id="IPR001647">
    <property type="entry name" value="HTH_TetR"/>
</dbReference>
<dbReference type="GO" id="GO:0000976">
    <property type="term" value="F:transcription cis-regulatory region binding"/>
    <property type="evidence" value="ECO:0007669"/>
    <property type="project" value="TreeGrafter"/>
</dbReference>
<dbReference type="PRINTS" id="PR00455">
    <property type="entry name" value="HTHTETR"/>
</dbReference>
<dbReference type="Pfam" id="PF00440">
    <property type="entry name" value="TetR_N"/>
    <property type="match status" value="1"/>
</dbReference>
<feature type="domain" description="HTH tetR-type" evidence="6">
    <location>
        <begin position="13"/>
        <end position="73"/>
    </location>
</feature>
<reference evidence="7 8" key="1">
    <citation type="submission" date="2019-12" db="EMBL/GenBank/DDBJ databases">
        <title>the WGS of Blastococcus saxobsidens 67B17.</title>
        <authorList>
            <person name="Jiang Z."/>
        </authorList>
    </citation>
    <scope>NUCLEOTIDE SEQUENCE [LARGE SCALE GENOMIC DNA]</scope>
    <source>
        <strain evidence="7 8">67B17</strain>
    </source>
</reference>
<dbReference type="RefSeq" id="WP_163201655.1">
    <property type="nucleotide sequence ID" value="NZ_JAAGWG010000001.1"/>
</dbReference>
<gene>
    <name evidence="7" type="ORF">GCU60_00365</name>
</gene>
<dbReference type="PANTHER" id="PTHR30055:SF234">
    <property type="entry name" value="HTH-TYPE TRANSCRIPTIONAL REGULATOR BETI"/>
    <property type="match status" value="1"/>
</dbReference>
<dbReference type="AlphaFoldDB" id="A0A6L9VXN9"/>
<evidence type="ECO:0000313" key="8">
    <source>
        <dbReference type="Proteomes" id="UP000479241"/>
    </source>
</evidence>
<evidence type="ECO:0000256" key="3">
    <source>
        <dbReference type="ARBA" id="ARBA00023163"/>
    </source>
</evidence>
<comment type="caution">
    <text evidence="7">The sequence shown here is derived from an EMBL/GenBank/DDBJ whole genome shotgun (WGS) entry which is preliminary data.</text>
</comment>